<keyword evidence="5" id="KW-1185">Reference proteome</keyword>
<evidence type="ECO:0000256" key="2">
    <source>
        <dbReference type="SAM" id="SignalP"/>
    </source>
</evidence>
<evidence type="ECO:0000256" key="1">
    <source>
        <dbReference type="ARBA" id="ARBA00022729"/>
    </source>
</evidence>
<accession>A0A1W5DCP2</accession>
<dbReference type="EMBL" id="FWEW01003741">
    <property type="protein sequence ID" value="SLM40682.1"/>
    <property type="molecule type" value="Genomic_DNA"/>
</dbReference>
<protein>
    <submittedName>
        <fullName evidence="4">Ser-Thr-rich glycosyl-phosphatidyl-inositol-anchored membrane family</fullName>
    </submittedName>
</protein>
<feature type="signal peptide" evidence="2">
    <location>
        <begin position="1"/>
        <end position="18"/>
    </location>
</feature>
<evidence type="ECO:0000313" key="5">
    <source>
        <dbReference type="Proteomes" id="UP000192927"/>
    </source>
</evidence>
<name>A0A1W5DCP2_9LECA</name>
<dbReference type="PANTHER" id="PTHR40633">
    <property type="entry name" value="MATRIX PROTEIN, PUTATIVE (AFU_ORTHOLOGUE AFUA_8G05410)-RELATED"/>
    <property type="match status" value="1"/>
</dbReference>
<dbReference type="InterPro" id="IPR052982">
    <property type="entry name" value="SRP1/TIP1-like"/>
</dbReference>
<feature type="chain" id="PRO_5010722819" evidence="2">
    <location>
        <begin position="19"/>
        <end position="270"/>
    </location>
</feature>
<sequence>MRFSIPLLATSLFTLTSAQFSSNGPNAFKVPEGGYTSISAGTPVTLNWTPTTSGTVTLQLRSGNGEALDPGTTIASSIPNSGSYTFTPPASTIAGSDYTVEIISDTDNSAVNYTPQFAIASTNTVSLYCIDRFYYIDRFCCIDRFYSIDGIYRLNRLNCFIRKHCLDCFDRLNGVHGFERQRNEQHEHGQHGQHGERRIGDLIDECVGECVGECADLGAEFGCGDRAGGAGRDGGVGDGGGGGVVGGAKKGVGARGVHMYCMDKMGEEEY</sequence>
<feature type="domain" description="Yeast cell wall synthesis Kre9/Knh1-like N-terminal" evidence="3">
    <location>
        <begin position="36"/>
        <end position="119"/>
    </location>
</feature>
<dbReference type="Proteomes" id="UP000192927">
    <property type="component" value="Unassembled WGS sequence"/>
</dbReference>
<proteinExistence type="predicted"/>
<evidence type="ECO:0000259" key="3">
    <source>
        <dbReference type="Pfam" id="PF10342"/>
    </source>
</evidence>
<dbReference type="AlphaFoldDB" id="A0A1W5DCP2"/>
<evidence type="ECO:0000313" key="4">
    <source>
        <dbReference type="EMBL" id="SLM40682.1"/>
    </source>
</evidence>
<dbReference type="PANTHER" id="PTHR40633:SF5">
    <property type="entry name" value="ANCHORED PROTEIN, PUTATIVE (AFU_ORTHOLOGUE AFUA_8G04370)-RELATED"/>
    <property type="match status" value="1"/>
</dbReference>
<reference evidence="5" key="1">
    <citation type="submission" date="2017-03" db="EMBL/GenBank/DDBJ databases">
        <authorList>
            <person name="Sharma R."/>
            <person name="Thines M."/>
        </authorList>
    </citation>
    <scope>NUCLEOTIDE SEQUENCE [LARGE SCALE GENOMIC DNA]</scope>
</reference>
<dbReference type="Pfam" id="PF10342">
    <property type="entry name" value="Kre9_KNH"/>
    <property type="match status" value="1"/>
</dbReference>
<organism evidence="4 5">
    <name type="scientific">Lasallia pustulata</name>
    <dbReference type="NCBI Taxonomy" id="136370"/>
    <lineage>
        <taxon>Eukaryota</taxon>
        <taxon>Fungi</taxon>
        <taxon>Dikarya</taxon>
        <taxon>Ascomycota</taxon>
        <taxon>Pezizomycotina</taxon>
        <taxon>Lecanoromycetes</taxon>
        <taxon>OSLEUM clade</taxon>
        <taxon>Umbilicariomycetidae</taxon>
        <taxon>Umbilicariales</taxon>
        <taxon>Umbilicariaceae</taxon>
        <taxon>Lasallia</taxon>
    </lineage>
</organism>
<keyword evidence="1 2" id="KW-0732">Signal</keyword>
<dbReference type="InterPro" id="IPR018466">
    <property type="entry name" value="Kre9/Knh1-like_N"/>
</dbReference>